<dbReference type="Gene3D" id="3.40.1410.10">
    <property type="entry name" value="Chorismate lyase-like"/>
    <property type="match status" value="1"/>
</dbReference>
<name>A0A318JAJ7_9NEIS</name>
<evidence type="ECO:0000259" key="4">
    <source>
        <dbReference type="PROSITE" id="PS50949"/>
    </source>
</evidence>
<dbReference type="GO" id="GO:0003700">
    <property type="term" value="F:DNA-binding transcription factor activity"/>
    <property type="evidence" value="ECO:0007669"/>
    <property type="project" value="InterPro"/>
</dbReference>
<dbReference type="SUPFAM" id="SSF46785">
    <property type="entry name" value="Winged helix' DNA-binding domain"/>
    <property type="match status" value="1"/>
</dbReference>
<keyword evidence="2" id="KW-0238">DNA-binding</keyword>
<gene>
    <name evidence="5" type="ORF">DFR38_11460</name>
</gene>
<dbReference type="Pfam" id="PF00392">
    <property type="entry name" value="GntR"/>
    <property type="match status" value="1"/>
</dbReference>
<dbReference type="InterPro" id="IPR000524">
    <property type="entry name" value="Tscrpt_reg_HTH_GntR"/>
</dbReference>
<keyword evidence="3" id="KW-0804">Transcription</keyword>
<dbReference type="InterPro" id="IPR028978">
    <property type="entry name" value="Chorismate_lyase_/UTRA_dom_sf"/>
</dbReference>
<dbReference type="Pfam" id="PF07702">
    <property type="entry name" value="UTRA"/>
    <property type="match status" value="1"/>
</dbReference>
<dbReference type="SMART" id="SM00866">
    <property type="entry name" value="UTRA"/>
    <property type="match status" value="1"/>
</dbReference>
<dbReference type="InterPro" id="IPR036390">
    <property type="entry name" value="WH_DNA-bd_sf"/>
</dbReference>
<feature type="domain" description="HTH gntR-type" evidence="4">
    <location>
        <begin position="16"/>
        <end position="84"/>
    </location>
</feature>
<dbReference type="SMART" id="SM00345">
    <property type="entry name" value="HTH_GNTR"/>
    <property type="match status" value="1"/>
</dbReference>
<dbReference type="PANTHER" id="PTHR44846">
    <property type="entry name" value="MANNOSYL-D-GLYCERATE TRANSPORT/METABOLISM SYSTEM REPRESSOR MNGR-RELATED"/>
    <property type="match status" value="1"/>
</dbReference>
<comment type="caution">
    <text evidence="5">The sequence shown here is derived from an EMBL/GenBank/DDBJ whole genome shotgun (WGS) entry which is preliminary data.</text>
</comment>
<dbReference type="CDD" id="cd07377">
    <property type="entry name" value="WHTH_GntR"/>
    <property type="match status" value="1"/>
</dbReference>
<organism evidence="5 6">
    <name type="scientific">Aquitalea magnusonii</name>
    <dbReference type="NCBI Taxonomy" id="332411"/>
    <lineage>
        <taxon>Bacteria</taxon>
        <taxon>Pseudomonadati</taxon>
        <taxon>Pseudomonadota</taxon>
        <taxon>Betaproteobacteria</taxon>
        <taxon>Neisseriales</taxon>
        <taxon>Chromobacteriaceae</taxon>
        <taxon>Aquitalea</taxon>
    </lineage>
</organism>
<dbReference type="Proteomes" id="UP000248395">
    <property type="component" value="Unassembled WGS sequence"/>
</dbReference>
<dbReference type="RefSeq" id="WP_059286461.1">
    <property type="nucleotide sequence ID" value="NZ_LNQU01000081.1"/>
</dbReference>
<dbReference type="OrthoDB" id="5296437at2"/>
<evidence type="ECO:0000256" key="1">
    <source>
        <dbReference type="ARBA" id="ARBA00023015"/>
    </source>
</evidence>
<sequence length="244" mass="27292">MENRWSALKPEGESTTPLYLQLARKLADAINAGWWQADEALPSERTFSEELGISRVTARKAMDVLLEQGLIRRRHGSGTFITPRLEQPLSRLTGFTEQLRQRGFEPSSVWLERGIHPPSNDEVIKLGLSPTSQVARLKRQRLADGVVMAIEMTTLPVAYLPEPHKVGNSLYAYLDAAGHSVVRALQHIRAVNASPEIAALAGIRQGEAMLLITRIGFNADNLAIELTDTYCRNDYYDFVAELRR</sequence>
<evidence type="ECO:0000313" key="5">
    <source>
        <dbReference type="EMBL" id="PXX43624.1"/>
    </source>
</evidence>
<dbReference type="InterPro" id="IPR036388">
    <property type="entry name" value="WH-like_DNA-bd_sf"/>
</dbReference>
<proteinExistence type="predicted"/>
<dbReference type="EMBL" id="QJKC01000014">
    <property type="protein sequence ID" value="PXX43624.1"/>
    <property type="molecule type" value="Genomic_DNA"/>
</dbReference>
<dbReference type="AlphaFoldDB" id="A0A318JAJ7"/>
<keyword evidence="1" id="KW-0805">Transcription regulation</keyword>
<evidence type="ECO:0000256" key="2">
    <source>
        <dbReference type="ARBA" id="ARBA00023125"/>
    </source>
</evidence>
<dbReference type="PROSITE" id="PS50949">
    <property type="entry name" value="HTH_GNTR"/>
    <property type="match status" value="1"/>
</dbReference>
<accession>A0A318JAJ7</accession>
<dbReference type="SUPFAM" id="SSF64288">
    <property type="entry name" value="Chorismate lyase-like"/>
    <property type="match status" value="1"/>
</dbReference>
<dbReference type="InterPro" id="IPR011663">
    <property type="entry name" value="UTRA"/>
</dbReference>
<dbReference type="PRINTS" id="PR00035">
    <property type="entry name" value="HTHGNTR"/>
</dbReference>
<dbReference type="Gene3D" id="1.10.10.10">
    <property type="entry name" value="Winged helix-like DNA-binding domain superfamily/Winged helix DNA-binding domain"/>
    <property type="match status" value="1"/>
</dbReference>
<protein>
    <submittedName>
        <fullName evidence="5">GntR family transcriptional regulator</fullName>
    </submittedName>
</protein>
<dbReference type="GO" id="GO:0045892">
    <property type="term" value="P:negative regulation of DNA-templated transcription"/>
    <property type="evidence" value="ECO:0007669"/>
    <property type="project" value="TreeGrafter"/>
</dbReference>
<reference evidence="5 6" key="1">
    <citation type="submission" date="2018-05" db="EMBL/GenBank/DDBJ databases">
        <title>Genomic Encyclopedia of Type Strains, Phase IV (KMG-IV): sequencing the most valuable type-strain genomes for metagenomic binning, comparative biology and taxonomic classification.</title>
        <authorList>
            <person name="Goeker M."/>
        </authorList>
    </citation>
    <scope>NUCLEOTIDE SEQUENCE [LARGE SCALE GENOMIC DNA]</scope>
    <source>
        <strain evidence="5 6">DSM 25134</strain>
    </source>
</reference>
<evidence type="ECO:0000256" key="3">
    <source>
        <dbReference type="ARBA" id="ARBA00023163"/>
    </source>
</evidence>
<dbReference type="GO" id="GO:0003677">
    <property type="term" value="F:DNA binding"/>
    <property type="evidence" value="ECO:0007669"/>
    <property type="project" value="UniProtKB-KW"/>
</dbReference>
<dbReference type="InterPro" id="IPR050679">
    <property type="entry name" value="Bact_HTH_transcr_reg"/>
</dbReference>
<evidence type="ECO:0000313" key="6">
    <source>
        <dbReference type="Proteomes" id="UP000248395"/>
    </source>
</evidence>
<keyword evidence="6" id="KW-1185">Reference proteome</keyword>
<dbReference type="PANTHER" id="PTHR44846:SF1">
    <property type="entry name" value="MANNOSYL-D-GLYCERATE TRANSPORT_METABOLISM SYSTEM REPRESSOR MNGR-RELATED"/>
    <property type="match status" value="1"/>
</dbReference>